<dbReference type="Proteomes" id="UP000027586">
    <property type="component" value="Unassembled WGS sequence"/>
</dbReference>
<organism evidence="1 2">
    <name type="scientific">Lichtheimia corymbifera JMRC:FSU:9682</name>
    <dbReference type="NCBI Taxonomy" id="1263082"/>
    <lineage>
        <taxon>Eukaryota</taxon>
        <taxon>Fungi</taxon>
        <taxon>Fungi incertae sedis</taxon>
        <taxon>Mucoromycota</taxon>
        <taxon>Mucoromycotina</taxon>
        <taxon>Mucoromycetes</taxon>
        <taxon>Mucorales</taxon>
        <taxon>Lichtheimiaceae</taxon>
        <taxon>Lichtheimia</taxon>
    </lineage>
</organism>
<sequence>MAAEGNKQAGMWDQYQGYLRATQMDDHDQRMHTFYNSVSWKRVAWDTNKSIRSAGDRTTHMLLQSASEQTRDARQQSKYVNTAKLEEFFDKWLGHGQRQGVDWHW</sequence>
<dbReference type="VEuPathDB" id="FungiDB:LCOR_09292.1"/>
<gene>
    <name evidence="1" type="ORF">LCOR_09292.1</name>
</gene>
<reference evidence="1" key="1">
    <citation type="submission" date="2013-08" db="EMBL/GenBank/DDBJ databases">
        <title>Gene expansion shapes genome architecture in the human pathogen Lichtheimia corymbifera: an evolutionary genomics analysis in the ancient terrestrial Mucorales (Mucoromycotina).</title>
        <authorList>
            <person name="Schwartze V.U."/>
            <person name="Winter S."/>
            <person name="Shelest E."/>
            <person name="Marcet-Houben M."/>
            <person name="Horn F."/>
            <person name="Wehner S."/>
            <person name="Hoffmann K."/>
            <person name="Riege K."/>
            <person name="Sammeth M."/>
            <person name="Nowrousian M."/>
            <person name="Valiante V."/>
            <person name="Linde J."/>
            <person name="Jacobsen I.D."/>
            <person name="Marz M."/>
            <person name="Brakhage A.A."/>
            <person name="Gabaldon T."/>
            <person name="Bocker S."/>
            <person name="Voigt K."/>
        </authorList>
    </citation>
    <scope>NUCLEOTIDE SEQUENCE [LARGE SCALE GENOMIC DNA]</scope>
    <source>
        <strain evidence="1">FSU 9682</strain>
    </source>
</reference>
<keyword evidence="2" id="KW-1185">Reference proteome</keyword>
<evidence type="ECO:0000313" key="1">
    <source>
        <dbReference type="EMBL" id="CDH58431.1"/>
    </source>
</evidence>
<evidence type="ECO:0000313" key="2">
    <source>
        <dbReference type="Proteomes" id="UP000027586"/>
    </source>
</evidence>
<dbReference type="AlphaFoldDB" id="A0A068SAY2"/>
<name>A0A068SAY2_9FUNG</name>
<comment type="caution">
    <text evidence="1">The sequence shown here is derived from an EMBL/GenBank/DDBJ whole genome shotgun (WGS) entry which is preliminary data.</text>
</comment>
<protein>
    <submittedName>
        <fullName evidence="1">Uncharacterized protein</fullName>
    </submittedName>
</protein>
<proteinExistence type="predicted"/>
<dbReference type="EMBL" id="CBTN010000056">
    <property type="protein sequence ID" value="CDH58431.1"/>
    <property type="molecule type" value="Genomic_DNA"/>
</dbReference>
<accession>A0A068SAY2</accession>